<name>A0ABW1HF08_9ACTN</name>
<evidence type="ECO:0000313" key="3">
    <source>
        <dbReference type="EMBL" id="MFC5927271.1"/>
    </source>
</evidence>
<proteinExistence type="predicted"/>
<feature type="compositionally biased region" description="Low complexity" evidence="1">
    <location>
        <begin position="346"/>
        <end position="366"/>
    </location>
</feature>
<evidence type="ECO:0000313" key="4">
    <source>
        <dbReference type="Proteomes" id="UP001596226"/>
    </source>
</evidence>
<evidence type="ECO:0000256" key="2">
    <source>
        <dbReference type="SAM" id="Phobius"/>
    </source>
</evidence>
<keyword evidence="4" id="KW-1185">Reference proteome</keyword>
<feature type="region of interest" description="Disordered" evidence="1">
    <location>
        <begin position="393"/>
        <end position="482"/>
    </location>
</feature>
<keyword evidence="2" id="KW-0472">Membrane</keyword>
<feature type="transmembrane region" description="Helical" evidence="2">
    <location>
        <begin position="250"/>
        <end position="269"/>
    </location>
</feature>
<feature type="compositionally biased region" description="Low complexity" evidence="1">
    <location>
        <begin position="445"/>
        <end position="458"/>
    </location>
</feature>
<feature type="compositionally biased region" description="Polar residues" evidence="1">
    <location>
        <begin position="466"/>
        <end position="482"/>
    </location>
</feature>
<dbReference type="EMBL" id="JBHSQS010000028">
    <property type="protein sequence ID" value="MFC5927271.1"/>
    <property type="molecule type" value="Genomic_DNA"/>
</dbReference>
<feature type="region of interest" description="Disordered" evidence="1">
    <location>
        <begin position="303"/>
        <end position="378"/>
    </location>
</feature>
<feature type="compositionally biased region" description="Low complexity" evidence="1">
    <location>
        <begin position="410"/>
        <end position="433"/>
    </location>
</feature>
<feature type="transmembrane region" description="Helical" evidence="2">
    <location>
        <begin position="172"/>
        <end position="192"/>
    </location>
</feature>
<evidence type="ECO:0000256" key="1">
    <source>
        <dbReference type="SAM" id="MobiDB-lite"/>
    </source>
</evidence>
<feature type="transmembrane region" description="Helical" evidence="2">
    <location>
        <begin position="204"/>
        <end position="230"/>
    </location>
</feature>
<comment type="caution">
    <text evidence="3">The sequence shown here is derived from an EMBL/GenBank/DDBJ whole genome shotgun (WGS) entry which is preliminary data.</text>
</comment>
<dbReference type="RefSeq" id="WP_377515649.1">
    <property type="nucleotide sequence ID" value="NZ_JBHSQS010000028.1"/>
</dbReference>
<protein>
    <recommendedName>
        <fullName evidence="5">TrbL/VirB6 plasmid conjugal transfer protein</fullName>
    </recommendedName>
</protein>
<accession>A0ABW1HF08</accession>
<evidence type="ECO:0008006" key="5">
    <source>
        <dbReference type="Google" id="ProtNLM"/>
    </source>
</evidence>
<feature type="transmembrane region" description="Helical" evidence="2">
    <location>
        <begin position="148"/>
        <end position="166"/>
    </location>
</feature>
<keyword evidence="2" id="KW-1133">Transmembrane helix</keyword>
<sequence>MFWDIVGVGTLLDEILTWLAQRVADVIEALWSLLSSAFLVVPDVTGLPQVETISARALMIVNTCFVLAIIASNVVIMSRDSVQARYGVGELVPRLVIGFIAANFATPLSKGLIELGNALTQALTSDPITTEGSLGQMKRTVVDALTDPANALLTLIIGIAIAALVAMIMVGWILRLGLLVILVGIAPVALASHATPWTESAAKLWWRAFIGALATVIAQALALHTALTVFLSPTANLPALGLPDDPTGTFNLFIICCLLLAVVKIPALMRRYVTGGQSNNVVGAFIRVAIVQQVSRALTGGLWRGGRQASRPAARVAARQTGPGGPGTGPSLPRPTGGGPRPGPVPRRTAPTAAPAPAERALPRVPSGRTPATAMPQRMPRWRRWWAYTDSGTGWPADSPPQGMRGTNRPPHGSGAAPSSIGPGPASAHAPSGTGWPSTTAYGPRTTRASAAARSRATNPLPPTPSSRLSARGNSGNDRLPG</sequence>
<organism evidence="3 4">
    <name type="scientific">Micromonospora vulcania</name>
    <dbReference type="NCBI Taxonomy" id="1441873"/>
    <lineage>
        <taxon>Bacteria</taxon>
        <taxon>Bacillati</taxon>
        <taxon>Actinomycetota</taxon>
        <taxon>Actinomycetes</taxon>
        <taxon>Micromonosporales</taxon>
        <taxon>Micromonosporaceae</taxon>
        <taxon>Micromonospora</taxon>
    </lineage>
</organism>
<keyword evidence="2" id="KW-0812">Transmembrane</keyword>
<dbReference type="Proteomes" id="UP001596226">
    <property type="component" value="Unassembled WGS sequence"/>
</dbReference>
<feature type="transmembrane region" description="Helical" evidence="2">
    <location>
        <begin position="57"/>
        <end position="76"/>
    </location>
</feature>
<gene>
    <name evidence="3" type="ORF">ACFQGL_28415</name>
</gene>
<reference evidence="4" key="1">
    <citation type="journal article" date="2019" name="Int. J. Syst. Evol. Microbiol.">
        <title>The Global Catalogue of Microorganisms (GCM) 10K type strain sequencing project: providing services to taxonomists for standard genome sequencing and annotation.</title>
        <authorList>
            <consortium name="The Broad Institute Genomics Platform"/>
            <consortium name="The Broad Institute Genome Sequencing Center for Infectious Disease"/>
            <person name="Wu L."/>
            <person name="Ma J."/>
        </authorList>
    </citation>
    <scope>NUCLEOTIDE SEQUENCE [LARGE SCALE GENOMIC DNA]</scope>
    <source>
        <strain evidence="4">CGMCC 4.7144</strain>
    </source>
</reference>